<evidence type="ECO:0000313" key="1">
    <source>
        <dbReference type="EMBL" id="GAA4805872.1"/>
    </source>
</evidence>
<dbReference type="Proteomes" id="UP001501433">
    <property type="component" value="Unassembled WGS sequence"/>
</dbReference>
<proteinExistence type="predicted"/>
<name>A0ABP9CA72_9FLAO</name>
<accession>A0ABP9CA72</accession>
<evidence type="ECO:0008006" key="3">
    <source>
        <dbReference type="Google" id="ProtNLM"/>
    </source>
</evidence>
<dbReference type="EMBL" id="BAABJW010000001">
    <property type="protein sequence ID" value="GAA4805872.1"/>
    <property type="molecule type" value="Genomic_DNA"/>
</dbReference>
<reference evidence="2" key="1">
    <citation type="journal article" date="2019" name="Int. J. Syst. Evol. Microbiol.">
        <title>The Global Catalogue of Microorganisms (GCM) 10K type strain sequencing project: providing services to taxonomists for standard genome sequencing and annotation.</title>
        <authorList>
            <consortium name="The Broad Institute Genomics Platform"/>
            <consortium name="The Broad Institute Genome Sequencing Center for Infectious Disease"/>
            <person name="Wu L."/>
            <person name="Ma J."/>
        </authorList>
    </citation>
    <scope>NUCLEOTIDE SEQUENCE [LARGE SCALE GENOMIC DNA]</scope>
    <source>
        <strain evidence="2">JCM 18325</strain>
    </source>
</reference>
<keyword evidence="2" id="KW-1185">Reference proteome</keyword>
<dbReference type="RefSeq" id="WP_345275887.1">
    <property type="nucleotide sequence ID" value="NZ_BAABJW010000001.1"/>
</dbReference>
<organism evidence="1 2">
    <name type="scientific">Litoribaculum gwangyangense</name>
    <dbReference type="NCBI Taxonomy" id="1130722"/>
    <lineage>
        <taxon>Bacteria</taxon>
        <taxon>Pseudomonadati</taxon>
        <taxon>Bacteroidota</taxon>
        <taxon>Flavobacteriia</taxon>
        <taxon>Flavobacteriales</taxon>
        <taxon>Flavobacteriaceae</taxon>
        <taxon>Litoribaculum</taxon>
    </lineage>
</organism>
<comment type="caution">
    <text evidence="1">The sequence shown here is derived from an EMBL/GenBank/DDBJ whole genome shotgun (WGS) entry which is preliminary data.</text>
</comment>
<protein>
    <recommendedName>
        <fullName evidence="3">Calx-beta domain-containing protein</fullName>
    </recommendedName>
</protein>
<evidence type="ECO:0000313" key="2">
    <source>
        <dbReference type="Proteomes" id="UP001501433"/>
    </source>
</evidence>
<gene>
    <name evidence="1" type="ORF">GCM10023330_10480</name>
</gene>
<sequence length="250" mass="25971">MKKTINILLIIVSLVLFQNCEDDQFETSLSYVTFGDSTYSTGVDVGGSTTIDVTVFSNKNVASDVTFNVVVDESSTAAAGSYNVPSSVTIPSGSNKGTLTIGLSDVNLGIGVNKLVLKFDDVDAAFASGNSTTVEYIQNCTEVTGTFDIRFNYPCEVSWDIKDSLGGVVLSGSGYPGCSGAYSTLSIPITLCAGRSYTLTTTDDYGDGWGGTGSYTLTIGGVVKVSGDGSLMDNGGLNEPISSTVPFTTN</sequence>